<feature type="chain" id="PRO_5042932207" evidence="1">
    <location>
        <begin position="24"/>
        <end position="195"/>
    </location>
</feature>
<dbReference type="KEGG" id="vab:WPS_31060"/>
<feature type="signal peptide" evidence="1">
    <location>
        <begin position="1"/>
        <end position="23"/>
    </location>
</feature>
<reference evidence="2 3" key="1">
    <citation type="journal article" date="2022" name="ISME Commun">
        <title>Vulcanimicrobium alpinus gen. nov. sp. nov., the first cultivated representative of the candidate phylum 'Eremiobacterota', is a metabolically versatile aerobic anoxygenic phototroph.</title>
        <authorList>
            <person name="Yabe S."/>
            <person name="Muto K."/>
            <person name="Abe K."/>
            <person name="Yokota A."/>
            <person name="Staudigel H."/>
            <person name="Tebo B.M."/>
        </authorList>
    </citation>
    <scope>NUCLEOTIDE SEQUENCE [LARGE SCALE GENOMIC DNA]</scope>
    <source>
        <strain evidence="2 3">WC8-2</strain>
    </source>
</reference>
<dbReference type="RefSeq" id="WP_317995394.1">
    <property type="nucleotide sequence ID" value="NZ_AP025523.1"/>
</dbReference>
<evidence type="ECO:0000256" key="1">
    <source>
        <dbReference type="SAM" id="SignalP"/>
    </source>
</evidence>
<name>A0AAN2CAM5_UNVUL</name>
<keyword evidence="3" id="KW-1185">Reference proteome</keyword>
<dbReference type="AlphaFoldDB" id="A0AAN2CAM5"/>
<evidence type="ECO:0000313" key="2">
    <source>
        <dbReference type="EMBL" id="BDE07830.1"/>
    </source>
</evidence>
<dbReference type="Proteomes" id="UP001317532">
    <property type="component" value="Chromosome"/>
</dbReference>
<protein>
    <submittedName>
        <fullName evidence="2">Uncharacterized protein</fullName>
    </submittedName>
</protein>
<gene>
    <name evidence="2" type="ORF">WPS_31060</name>
</gene>
<dbReference type="EMBL" id="AP025523">
    <property type="protein sequence ID" value="BDE07830.1"/>
    <property type="molecule type" value="Genomic_DNA"/>
</dbReference>
<accession>A0AAN2CAM5</accession>
<keyword evidence="1" id="KW-0732">Signal</keyword>
<sequence>MTAYRSLTAFAVANVLGLASANAATITMSPLPSAQAGTIATVTSCAADRAASYAGPAASDDRESRARWRSNGRLRASDEFVSCGNRWLDDAALATARTLHYRPEIRNCAECHLRRGRFADALSCLNEAAPLFDAVDFPGFVFAKLTAVSMRLSTHMLRPELTGYLDADRMLESCSRSGGAVHRRDGQRIRRIVCR</sequence>
<proteinExistence type="predicted"/>
<organism evidence="2 3">
    <name type="scientific">Vulcanimicrobium alpinum</name>
    <dbReference type="NCBI Taxonomy" id="3016050"/>
    <lineage>
        <taxon>Bacteria</taxon>
        <taxon>Bacillati</taxon>
        <taxon>Vulcanimicrobiota</taxon>
        <taxon>Vulcanimicrobiia</taxon>
        <taxon>Vulcanimicrobiales</taxon>
        <taxon>Vulcanimicrobiaceae</taxon>
        <taxon>Vulcanimicrobium</taxon>
    </lineage>
</organism>
<evidence type="ECO:0000313" key="3">
    <source>
        <dbReference type="Proteomes" id="UP001317532"/>
    </source>
</evidence>